<evidence type="ECO:0000256" key="2">
    <source>
        <dbReference type="SAM" id="Phobius"/>
    </source>
</evidence>
<evidence type="ECO:0000256" key="1">
    <source>
        <dbReference type="SAM" id="MobiDB-lite"/>
    </source>
</evidence>
<dbReference type="GeneID" id="40313800"/>
<dbReference type="InterPro" id="IPR026721">
    <property type="entry name" value="TMEM18"/>
</dbReference>
<feature type="transmembrane region" description="Helical" evidence="2">
    <location>
        <begin position="129"/>
        <end position="152"/>
    </location>
</feature>
<comment type="caution">
    <text evidence="3">The sequence shown here is derived from an EMBL/GenBank/DDBJ whole genome shotgun (WGS) entry which is preliminary data.</text>
</comment>
<reference evidence="3 4" key="1">
    <citation type="journal article" date="2018" name="BMC Genomics">
        <title>Genomic comparison of Trypanosoma conorhini and Trypanosoma rangeli to Trypanosoma cruzi strains of high and low virulence.</title>
        <authorList>
            <person name="Bradwell K.R."/>
            <person name="Koparde V.N."/>
            <person name="Matveyev A.V."/>
            <person name="Serrano M.G."/>
            <person name="Alves J.M."/>
            <person name="Parikh H."/>
            <person name="Huang B."/>
            <person name="Lee V."/>
            <person name="Espinosa-Alvarez O."/>
            <person name="Ortiz P.A."/>
            <person name="Costa-Martins A.G."/>
            <person name="Teixeira M.M."/>
            <person name="Buck G.A."/>
        </authorList>
    </citation>
    <scope>NUCLEOTIDE SEQUENCE [LARGE SCALE GENOMIC DNA]</scope>
    <source>
        <strain evidence="3 4">025E</strain>
    </source>
</reference>
<feature type="transmembrane region" description="Helical" evidence="2">
    <location>
        <begin position="60"/>
        <end position="80"/>
    </location>
</feature>
<protein>
    <submittedName>
        <fullName evidence="3">Uncharacterized protein</fullName>
    </submittedName>
</protein>
<feature type="region of interest" description="Disordered" evidence="1">
    <location>
        <begin position="171"/>
        <end position="201"/>
    </location>
</feature>
<dbReference type="AlphaFoldDB" id="A0A422QC75"/>
<keyword evidence="2" id="KW-1133">Transmembrane helix</keyword>
<dbReference type="RefSeq" id="XP_029232745.1">
    <property type="nucleotide sequence ID" value="XM_029367138.1"/>
</dbReference>
<dbReference type="Proteomes" id="UP000284403">
    <property type="component" value="Unassembled WGS sequence"/>
</dbReference>
<dbReference type="Pfam" id="PF14770">
    <property type="entry name" value="TMEM18"/>
    <property type="match status" value="1"/>
</dbReference>
<proteinExistence type="predicted"/>
<keyword evidence="4" id="KW-1185">Reference proteome</keyword>
<organism evidence="3 4">
    <name type="scientific">Trypanosoma conorhini</name>
    <dbReference type="NCBI Taxonomy" id="83891"/>
    <lineage>
        <taxon>Eukaryota</taxon>
        <taxon>Discoba</taxon>
        <taxon>Euglenozoa</taxon>
        <taxon>Kinetoplastea</taxon>
        <taxon>Metakinetoplastina</taxon>
        <taxon>Trypanosomatida</taxon>
        <taxon>Trypanosomatidae</taxon>
        <taxon>Trypanosoma</taxon>
    </lineage>
</organism>
<evidence type="ECO:0000313" key="3">
    <source>
        <dbReference type="EMBL" id="RNF27539.1"/>
    </source>
</evidence>
<name>A0A422QC75_9TRYP</name>
<accession>A0A422QC75</accession>
<sequence length="201" mass="22248">MEGIWKSLVDAHLELLNATGWGALLDVLNASWSEGGGGVLRLIYQPVSEFVAAVNWSEPFFAYLALFHLAVIVLVLMLTWRASAERIFVVDVLVLLLGWCSSHLNEFGRSHASEIFLEKGVNYFDREGLFISVVYWCPLFLLALLLQGRLLLQMLKLMIATKRKQLRKEMKEKAAAAARGGGATTPTAAAGRKSVKATKKN</sequence>
<keyword evidence="2" id="KW-0812">Transmembrane</keyword>
<keyword evidence="2" id="KW-0472">Membrane</keyword>
<evidence type="ECO:0000313" key="4">
    <source>
        <dbReference type="Proteomes" id="UP000284403"/>
    </source>
</evidence>
<dbReference type="EMBL" id="MKKU01000003">
    <property type="protein sequence ID" value="RNF27539.1"/>
    <property type="molecule type" value="Genomic_DNA"/>
</dbReference>
<gene>
    <name evidence="3" type="ORF">Tco025E_00189</name>
</gene>
<dbReference type="OrthoDB" id="411535at2759"/>